<dbReference type="InterPro" id="IPR036444">
    <property type="entry name" value="PLipase_A2_dom_sf"/>
</dbReference>
<dbReference type="Pfam" id="PF06951">
    <property type="entry name" value="PLA2G12"/>
    <property type="match status" value="1"/>
</dbReference>
<dbReference type="InterPro" id="IPR033113">
    <property type="entry name" value="PLA2_histidine"/>
</dbReference>
<accession>T1I125</accession>
<dbReference type="GO" id="GO:0006644">
    <property type="term" value="P:phospholipid metabolic process"/>
    <property type="evidence" value="ECO:0007669"/>
    <property type="project" value="InterPro"/>
</dbReference>
<dbReference type="GO" id="GO:0004623">
    <property type="term" value="F:phospholipase A2 activity"/>
    <property type="evidence" value="ECO:0007669"/>
    <property type="project" value="InterPro"/>
</dbReference>
<dbReference type="GO" id="GO:0005509">
    <property type="term" value="F:calcium ion binding"/>
    <property type="evidence" value="ECO:0007669"/>
    <property type="project" value="InterPro"/>
</dbReference>
<dbReference type="InterPro" id="IPR010711">
    <property type="entry name" value="PLA2G12"/>
</dbReference>
<name>T1I125_RHOPR</name>
<dbReference type="GO" id="GO:0050482">
    <property type="term" value="P:arachidonate secretion"/>
    <property type="evidence" value="ECO:0007669"/>
    <property type="project" value="InterPro"/>
</dbReference>
<dbReference type="STRING" id="13249.T1I125"/>
<keyword evidence="2" id="KW-0964">Secreted</keyword>
<dbReference type="EMBL" id="KC896626">
    <property type="protein sequence ID" value="AHL30264.1"/>
    <property type="molecule type" value="mRNA"/>
</dbReference>
<evidence type="ECO:0000313" key="5">
    <source>
        <dbReference type="Proteomes" id="UP000015103"/>
    </source>
</evidence>
<dbReference type="Gene3D" id="1.20.90.10">
    <property type="entry name" value="Phospholipase A2 domain"/>
    <property type="match status" value="1"/>
</dbReference>
<dbReference type="eggNOG" id="ENOG502QU22">
    <property type="taxonomic scope" value="Eukaryota"/>
</dbReference>
<dbReference type="AlphaFoldDB" id="T1I125"/>
<evidence type="ECO:0000313" key="4">
    <source>
        <dbReference type="EnsemblMetazoa" id="RPRC009995-PA"/>
    </source>
</evidence>
<keyword evidence="5" id="KW-1185">Reference proteome</keyword>
<dbReference type="Proteomes" id="UP000015103">
    <property type="component" value="Unassembled WGS sequence"/>
</dbReference>
<dbReference type="GO" id="GO:0016042">
    <property type="term" value="P:lipid catabolic process"/>
    <property type="evidence" value="ECO:0007669"/>
    <property type="project" value="InterPro"/>
</dbReference>
<comment type="subcellular location">
    <subcellularLocation>
        <location evidence="1">Secreted</location>
    </subcellularLocation>
</comment>
<dbReference type="HOGENOM" id="CLU_093969_0_0_1"/>
<reference evidence="3" key="1">
    <citation type="submission" date="2013-04" db="EMBL/GenBank/DDBJ databases">
        <title>Identification and cloning of one phospholipase A2 transcript similar to group XII secretory PLA2s in Rhodnius prolixus.</title>
        <authorList>
            <person name="Defferrari M.S."/>
            <person name="Orchard I."/>
            <person name="Carlini C.R."/>
        </authorList>
    </citation>
    <scope>NUCLEOTIDE SEQUENCE</scope>
</reference>
<dbReference type="PANTHER" id="PTHR12824">
    <property type="entry name" value="GROUP XII SECRETORY PHOSPHOLIPASE A2 FAMILY MEMBER"/>
    <property type="match status" value="1"/>
</dbReference>
<sequence length="201" mass="22452">MEIPKAKVIVYTLTFIGYIWSGYGSNIITNLRDAVIAAEGIFGDFMGKFSDVVKKIKDVHDTLDSSLDEVCRWKCPNGGKAVKNRYHKPVGNGCGPEGLKVQSEYLPSPDMTKCCNEHDICYSTCNNDKDKCDLDFRRCLYAICDNIKINTNDLANKGCKAAAKMLFTATTTLGCSFYQSSQEEACYCQPLKRRKYAADEL</sequence>
<reference evidence="4" key="3">
    <citation type="submission" date="2015-05" db="UniProtKB">
        <authorList>
            <consortium name="EnsemblMetazoa"/>
        </authorList>
    </citation>
    <scope>IDENTIFICATION</scope>
</reference>
<proteinExistence type="evidence at transcript level"/>
<dbReference type="FunCoup" id="T1I125">
    <property type="interactions" value="121"/>
</dbReference>
<dbReference type="EnsemblMetazoa" id="RPRC009995-RA">
    <property type="protein sequence ID" value="RPRC009995-PA"/>
    <property type="gene ID" value="RPRC009995"/>
</dbReference>
<dbReference type="OMA" id="ICQYRCR"/>
<dbReference type="VEuPathDB" id="VectorBase:RPRC009995"/>
<reference evidence="5" key="2">
    <citation type="submission" date="2015-04" db="EMBL/GenBank/DDBJ databases">
        <authorList>
            <person name="Wilson R.K."/>
            <person name="Warren W."/>
            <person name="Dotson E."/>
            <person name="Oliveira P.L."/>
        </authorList>
    </citation>
    <scope>NUCLEOTIDE SEQUENCE</scope>
</reference>
<dbReference type="InParanoid" id="T1I125"/>
<dbReference type="GO" id="GO:0005576">
    <property type="term" value="C:extracellular region"/>
    <property type="evidence" value="ECO:0007669"/>
    <property type="project" value="UniProtKB-SubCell"/>
</dbReference>
<organism evidence="4 5">
    <name type="scientific">Rhodnius prolixus</name>
    <name type="common">Triatomid bug</name>
    <dbReference type="NCBI Taxonomy" id="13249"/>
    <lineage>
        <taxon>Eukaryota</taxon>
        <taxon>Metazoa</taxon>
        <taxon>Ecdysozoa</taxon>
        <taxon>Arthropoda</taxon>
        <taxon>Hexapoda</taxon>
        <taxon>Insecta</taxon>
        <taxon>Pterygota</taxon>
        <taxon>Neoptera</taxon>
        <taxon>Paraneoptera</taxon>
        <taxon>Hemiptera</taxon>
        <taxon>Heteroptera</taxon>
        <taxon>Panheteroptera</taxon>
        <taxon>Cimicomorpha</taxon>
        <taxon>Reduviidae</taxon>
        <taxon>Triatominae</taxon>
        <taxon>Rhodnius</taxon>
    </lineage>
</organism>
<protein>
    <submittedName>
        <fullName evidence="3 4">Phospholipase A2</fullName>
    </submittedName>
</protein>
<dbReference type="EMBL" id="ACPB03016562">
    <property type="status" value="NOT_ANNOTATED_CDS"/>
    <property type="molecule type" value="Genomic_DNA"/>
</dbReference>
<evidence type="ECO:0000256" key="1">
    <source>
        <dbReference type="ARBA" id="ARBA00004613"/>
    </source>
</evidence>
<evidence type="ECO:0000313" key="3">
    <source>
        <dbReference type="EMBL" id="AHL30264.1"/>
    </source>
</evidence>
<dbReference type="PROSITE" id="PS00118">
    <property type="entry name" value="PA2_HIS"/>
    <property type="match status" value="1"/>
</dbReference>
<dbReference type="SUPFAM" id="SSF48619">
    <property type="entry name" value="Phospholipase A2, PLA2"/>
    <property type="match status" value="1"/>
</dbReference>
<dbReference type="PANTHER" id="PTHR12824:SF8">
    <property type="entry name" value="GXIVSPLA2, ISOFORM A"/>
    <property type="match status" value="1"/>
</dbReference>
<gene>
    <name evidence="3" type="primary">PLA2XII</name>
</gene>
<evidence type="ECO:0000256" key="2">
    <source>
        <dbReference type="ARBA" id="ARBA00022525"/>
    </source>
</evidence>